<dbReference type="PRINTS" id="PR00038">
    <property type="entry name" value="HTHLUXR"/>
</dbReference>
<dbReference type="EMBL" id="SGIU01000002">
    <property type="protein sequence ID" value="TAI48170.1"/>
    <property type="molecule type" value="Genomic_DNA"/>
</dbReference>
<sequence length="183" mass="20637">MEQYLTEEESSQPRKGFVKDSLQILMVKLIGVKQLDQKNLLEKDIGEHPQFYLNLLTELEKSDLDPGEYAFLDRKLAYLTKLKTEERLKWSLGLNAGLLFVLIGVVALAFRFGLKKRVVAPVALSRQEATIKNLILEGKTNKQIANELFISISTVKTHITNLYAKLNVSSRGELLQKSTGTST</sequence>
<evidence type="ECO:0000256" key="2">
    <source>
        <dbReference type="ARBA" id="ARBA00023125"/>
    </source>
</evidence>
<gene>
    <name evidence="6" type="ORF">EW142_09425</name>
</gene>
<evidence type="ECO:0000313" key="6">
    <source>
        <dbReference type="EMBL" id="TAI48170.1"/>
    </source>
</evidence>
<accession>A0A4V2HSL4</accession>
<dbReference type="PROSITE" id="PS50043">
    <property type="entry name" value="HTH_LUXR_2"/>
    <property type="match status" value="1"/>
</dbReference>
<name>A0A4V2HSL4_9FLAO</name>
<keyword evidence="3" id="KW-0804">Transcription</keyword>
<dbReference type="Pfam" id="PF00196">
    <property type="entry name" value="GerE"/>
    <property type="match status" value="1"/>
</dbReference>
<dbReference type="SMART" id="SM00421">
    <property type="entry name" value="HTH_LUXR"/>
    <property type="match status" value="1"/>
</dbReference>
<proteinExistence type="predicted"/>
<dbReference type="PANTHER" id="PTHR44688">
    <property type="entry name" value="DNA-BINDING TRANSCRIPTIONAL ACTIVATOR DEVR_DOSR"/>
    <property type="match status" value="1"/>
</dbReference>
<dbReference type="GO" id="GO:0006355">
    <property type="term" value="P:regulation of DNA-templated transcription"/>
    <property type="evidence" value="ECO:0007669"/>
    <property type="project" value="InterPro"/>
</dbReference>
<evidence type="ECO:0000313" key="7">
    <source>
        <dbReference type="Proteomes" id="UP000291981"/>
    </source>
</evidence>
<keyword evidence="4" id="KW-0472">Membrane</keyword>
<comment type="caution">
    <text evidence="6">The sequence shown here is derived from an EMBL/GenBank/DDBJ whole genome shotgun (WGS) entry which is preliminary data.</text>
</comment>
<dbReference type="InterPro" id="IPR000792">
    <property type="entry name" value="Tscrpt_reg_LuxR_C"/>
</dbReference>
<dbReference type="Gene3D" id="1.10.10.10">
    <property type="entry name" value="Winged helix-like DNA-binding domain superfamily/Winged helix DNA-binding domain"/>
    <property type="match status" value="1"/>
</dbReference>
<evidence type="ECO:0000259" key="5">
    <source>
        <dbReference type="PROSITE" id="PS50043"/>
    </source>
</evidence>
<dbReference type="InterPro" id="IPR036388">
    <property type="entry name" value="WH-like_DNA-bd_sf"/>
</dbReference>
<dbReference type="CDD" id="cd06170">
    <property type="entry name" value="LuxR_C_like"/>
    <property type="match status" value="1"/>
</dbReference>
<keyword evidence="4" id="KW-1133">Transmembrane helix</keyword>
<evidence type="ECO:0000256" key="1">
    <source>
        <dbReference type="ARBA" id="ARBA00023015"/>
    </source>
</evidence>
<keyword evidence="4" id="KW-0812">Transmembrane</keyword>
<dbReference type="Proteomes" id="UP000291981">
    <property type="component" value="Unassembled WGS sequence"/>
</dbReference>
<keyword evidence="1" id="KW-0805">Transcription regulation</keyword>
<evidence type="ECO:0000256" key="4">
    <source>
        <dbReference type="SAM" id="Phobius"/>
    </source>
</evidence>
<reference evidence="6 7" key="1">
    <citation type="submission" date="2019-02" db="EMBL/GenBank/DDBJ databases">
        <title>Draft genome sequence of Muricauda sp. 176CP4-71.</title>
        <authorList>
            <person name="Park J.-S."/>
        </authorList>
    </citation>
    <scope>NUCLEOTIDE SEQUENCE [LARGE SCALE GENOMIC DNA]</scope>
    <source>
        <strain evidence="6 7">176CP4-71</strain>
    </source>
</reference>
<evidence type="ECO:0000256" key="3">
    <source>
        <dbReference type="ARBA" id="ARBA00023163"/>
    </source>
</evidence>
<dbReference type="OrthoDB" id="9807565at2"/>
<dbReference type="PROSITE" id="PS00622">
    <property type="entry name" value="HTH_LUXR_1"/>
    <property type="match status" value="1"/>
</dbReference>
<dbReference type="SUPFAM" id="SSF46894">
    <property type="entry name" value="C-terminal effector domain of the bipartite response regulators"/>
    <property type="match status" value="1"/>
</dbReference>
<dbReference type="AlphaFoldDB" id="A0A4V2HSL4"/>
<dbReference type="GO" id="GO:0003677">
    <property type="term" value="F:DNA binding"/>
    <property type="evidence" value="ECO:0007669"/>
    <property type="project" value="UniProtKB-KW"/>
</dbReference>
<protein>
    <submittedName>
        <fullName evidence="6">LuxR family transcriptional regulator</fullName>
    </submittedName>
</protein>
<dbReference type="InterPro" id="IPR016032">
    <property type="entry name" value="Sig_transdc_resp-reg_C-effctor"/>
</dbReference>
<feature type="domain" description="HTH luxR-type" evidence="5">
    <location>
        <begin position="117"/>
        <end position="182"/>
    </location>
</feature>
<dbReference type="PANTHER" id="PTHR44688:SF16">
    <property type="entry name" value="DNA-BINDING TRANSCRIPTIONAL ACTIVATOR DEVR_DOSR"/>
    <property type="match status" value="1"/>
</dbReference>
<organism evidence="6 7">
    <name type="scientific">Flagellimonas allohymeniacidonis</name>
    <dbReference type="NCBI Taxonomy" id="2517819"/>
    <lineage>
        <taxon>Bacteria</taxon>
        <taxon>Pseudomonadati</taxon>
        <taxon>Bacteroidota</taxon>
        <taxon>Flavobacteriia</taxon>
        <taxon>Flavobacteriales</taxon>
        <taxon>Flavobacteriaceae</taxon>
        <taxon>Flagellimonas</taxon>
    </lineage>
</organism>
<keyword evidence="7" id="KW-1185">Reference proteome</keyword>
<keyword evidence="2" id="KW-0238">DNA-binding</keyword>
<feature type="transmembrane region" description="Helical" evidence="4">
    <location>
        <begin position="90"/>
        <end position="110"/>
    </location>
</feature>